<evidence type="ECO:0000256" key="1">
    <source>
        <dbReference type="SAM" id="Phobius"/>
    </source>
</evidence>
<feature type="transmembrane region" description="Helical" evidence="1">
    <location>
        <begin position="142"/>
        <end position="160"/>
    </location>
</feature>
<dbReference type="EMBL" id="CDMZ01001215">
    <property type="protein sequence ID" value="CEM29169.1"/>
    <property type="molecule type" value="Genomic_DNA"/>
</dbReference>
<reference evidence="2" key="1">
    <citation type="submission" date="2014-11" db="EMBL/GenBank/DDBJ databases">
        <authorList>
            <person name="Otto D Thomas"/>
            <person name="Naeem Raeece"/>
        </authorList>
    </citation>
    <scope>NUCLEOTIDE SEQUENCE</scope>
</reference>
<evidence type="ECO:0000313" key="2">
    <source>
        <dbReference type="EMBL" id="CEM29169.1"/>
    </source>
</evidence>
<accession>A0A0G4GHG6</accession>
<organism evidence="2">
    <name type="scientific">Chromera velia CCMP2878</name>
    <dbReference type="NCBI Taxonomy" id="1169474"/>
    <lineage>
        <taxon>Eukaryota</taxon>
        <taxon>Sar</taxon>
        <taxon>Alveolata</taxon>
        <taxon>Colpodellida</taxon>
        <taxon>Chromeraceae</taxon>
        <taxon>Chromera</taxon>
    </lineage>
</organism>
<dbReference type="VEuPathDB" id="CryptoDB:Cvel_651"/>
<keyword evidence="1" id="KW-0472">Membrane</keyword>
<protein>
    <submittedName>
        <fullName evidence="2">Uncharacterized protein</fullName>
    </submittedName>
</protein>
<keyword evidence="1" id="KW-0812">Transmembrane</keyword>
<name>A0A0G4GHG6_9ALVE</name>
<dbReference type="AlphaFoldDB" id="A0A0G4GHG6"/>
<gene>
    <name evidence="2" type="ORF">Cvel_651</name>
</gene>
<sequence length="213" mass="22108">MYGFVTCLCGCGLWAMALFTGHGLPWAYGLNRPGSEAALQNTLTATPFSVKYTLTTFTIPGMAKELTSVSVSQTWSNIASMICAVNLPGEDNSNSCTYATEIVYVNYAIVGVAGFSCLMALLAVGGLCLVCGDGTKAKVSAAFLAISSLLSFSGPAAYLWKLDEMNQVIASFAGLEGKSFGNDALLKPFVGALLATFAGVAFLLSAMGGWVGL</sequence>
<feature type="transmembrane region" description="Helical" evidence="1">
    <location>
        <begin position="189"/>
        <end position="211"/>
    </location>
</feature>
<feature type="transmembrane region" description="Helical" evidence="1">
    <location>
        <begin position="107"/>
        <end position="130"/>
    </location>
</feature>
<proteinExistence type="predicted"/>
<keyword evidence="1" id="KW-1133">Transmembrane helix</keyword>